<name>A0A0D0VET6_CRYGA</name>
<dbReference type="AlphaFoldDB" id="A0A0D0VET6"/>
<evidence type="ECO:0000256" key="1">
    <source>
        <dbReference type="SAM" id="MobiDB-lite"/>
    </source>
</evidence>
<feature type="compositionally biased region" description="Pro residues" evidence="1">
    <location>
        <begin position="21"/>
        <end position="35"/>
    </location>
</feature>
<reference evidence="2" key="1">
    <citation type="submission" date="2015-01" db="EMBL/GenBank/DDBJ databases">
        <title>The Genome Sequence of Cryptococcus gattii CA1280.</title>
        <authorList>
            <consortium name="The Broad Institute Genomics Platform"/>
            <person name="Cuomo C."/>
            <person name="Litvintseva A."/>
            <person name="Chen Y."/>
            <person name="Heitman J."/>
            <person name="Sun S."/>
            <person name="Springer D."/>
            <person name="Dromer F."/>
            <person name="Young S."/>
            <person name="Zeng Q."/>
            <person name="Gargeya S."/>
            <person name="Abouelleil A."/>
            <person name="Alvarado L."/>
            <person name="Chapman S.B."/>
            <person name="Gainer-Dewar J."/>
            <person name="Goldberg J."/>
            <person name="Griggs A."/>
            <person name="Gujja S."/>
            <person name="Hansen M."/>
            <person name="Howarth C."/>
            <person name="Imamovic A."/>
            <person name="Larimer J."/>
            <person name="Murphy C."/>
            <person name="Naylor J."/>
            <person name="Pearson M."/>
            <person name="Priest M."/>
            <person name="Roberts A."/>
            <person name="Saif S."/>
            <person name="Shea T."/>
            <person name="Sykes S."/>
            <person name="Wortman J."/>
            <person name="Nusbaum C."/>
            <person name="Birren B."/>
        </authorList>
    </citation>
    <scope>NUCLEOTIDE SEQUENCE [LARGE SCALE GENOMIC DNA]</scope>
    <source>
        <strain evidence="2">CA1280</strain>
    </source>
</reference>
<feature type="compositionally biased region" description="Basic and acidic residues" evidence="1">
    <location>
        <begin position="61"/>
        <end position="78"/>
    </location>
</feature>
<sequence>MHPSPLHPALPHPLILQTPPSVHPFPPTRPNPHHPGPSRIHPLHRPPRRQRPRIIRRIRPRDHQRGQAESWREAWDRW</sequence>
<feature type="region of interest" description="Disordered" evidence="1">
    <location>
        <begin position="1"/>
        <end position="78"/>
    </location>
</feature>
<protein>
    <submittedName>
        <fullName evidence="2">Unplaced genomic scaffold supercont1.14, whole genome shotgun sequence</fullName>
    </submittedName>
</protein>
<proteinExistence type="predicted"/>
<feature type="compositionally biased region" description="Basic residues" evidence="1">
    <location>
        <begin position="41"/>
        <end position="60"/>
    </location>
</feature>
<evidence type="ECO:0000313" key="2">
    <source>
        <dbReference type="EMBL" id="KIR45981.1"/>
    </source>
</evidence>
<organism evidence="2">
    <name type="scientific">Cryptococcus bacillisporus CA1280</name>
    <dbReference type="NCBI Taxonomy" id="1296109"/>
    <lineage>
        <taxon>Eukaryota</taxon>
        <taxon>Fungi</taxon>
        <taxon>Dikarya</taxon>
        <taxon>Basidiomycota</taxon>
        <taxon>Agaricomycotina</taxon>
        <taxon>Tremellomycetes</taxon>
        <taxon>Tremellales</taxon>
        <taxon>Cryptococcaceae</taxon>
        <taxon>Cryptococcus</taxon>
        <taxon>Cryptococcus gattii species complex</taxon>
    </lineage>
</organism>
<dbReference type="EMBL" id="KN847986">
    <property type="protein sequence ID" value="KIR45981.1"/>
    <property type="molecule type" value="Genomic_DNA"/>
</dbReference>
<dbReference type="HOGENOM" id="CLU_2621966_0_0_1"/>
<gene>
    <name evidence="2" type="ORF">I312_04951</name>
</gene>
<feature type="compositionally biased region" description="Pro residues" evidence="1">
    <location>
        <begin position="1"/>
        <end position="11"/>
    </location>
</feature>
<accession>A0A0D0VET6</accession>